<protein>
    <submittedName>
        <fullName evidence="10">Glycoside hydrolase family 128 protein</fullName>
    </submittedName>
</protein>
<feature type="transmembrane region" description="Helical" evidence="7">
    <location>
        <begin position="344"/>
        <end position="369"/>
    </location>
</feature>
<keyword evidence="11" id="KW-1185">Reference proteome</keyword>
<evidence type="ECO:0000313" key="10">
    <source>
        <dbReference type="EMBL" id="KAF2711799.1"/>
    </source>
</evidence>
<comment type="similarity">
    <text evidence="2">Belongs to the transient receptor potential (TRP) ion channel family.</text>
</comment>
<keyword evidence="6 7" id="KW-0472">Membrane</keyword>
<feature type="domain" description="ML-like" evidence="9">
    <location>
        <begin position="28"/>
        <end position="169"/>
    </location>
</feature>
<dbReference type="EMBL" id="MU005767">
    <property type="protein sequence ID" value="KAF2711799.1"/>
    <property type="molecule type" value="Genomic_DNA"/>
</dbReference>
<comment type="subcellular location">
    <subcellularLocation>
        <location evidence="1">Membrane</location>
        <topology evidence="1">Multi-pass membrane protein</topology>
    </subcellularLocation>
</comment>
<dbReference type="InterPro" id="IPR032800">
    <property type="entry name" value="TRP_N"/>
</dbReference>
<evidence type="ECO:0000256" key="4">
    <source>
        <dbReference type="ARBA" id="ARBA00022729"/>
    </source>
</evidence>
<dbReference type="InterPro" id="IPR017853">
    <property type="entry name" value="GH"/>
</dbReference>
<evidence type="ECO:0000313" key="11">
    <source>
        <dbReference type="Proteomes" id="UP000799428"/>
    </source>
</evidence>
<feature type="transmembrane region" description="Helical" evidence="7">
    <location>
        <begin position="484"/>
        <end position="504"/>
    </location>
</feature>
<reference evidence="10" key="1">
    <citation type="journal article" date="2020" name="Stud. Mycol.">
        <title>101 Dothideomycetes genomes: a test case for predicting lifestyles and emergence of pathogens.</title>
        <authorList>
            <person name="Haridas S."/>
            <person name="Albert R."/>
            <person name="Binder M."/>
            <person name="Bloem J."/>
            <person name="Labutti K."/>
            <person name="Salamov A."/>
            <person name="Andreopoulos B."/>
            <person name="Baker S."/>
            <person name="Barry K."/>
            <person name="Bills G."/>
            <person name="Bluhm B."/>
            <person name="Cannon C."/>
            <person name="Castanera R."/>
            <person name="Culley D."/>
            <person name="Daum C."/>
            <person name="Ezra D."/>
            <person name="Gonzalez J."/>
            <person name="Henrissat B."/>
            <person name="Kuo A."/>
            <person name="Liang C."/>
            <person name="Lipzen A."/>
            <person name="Lutzoni F."/>
            <person name="Magnuson J."/>
            <person name="Mondo S."/>
            <person name="Nolan M."/>
            <person name="Ohm R."/>
            <person name="Pangilinan J."/>
            <person name="Park H.-J."/>
            <person name="Ramirez L."/>
            <person name="Alfaro M."/>
            <person name="Sun H."/>
            <person name="Tritt A."/>
            <person name="Yoshinaga Y."/>
            <person name="Zwiers L.-H."/>
            <person name="Turgeon B."/>
            <person name="Goodwin S."/>
            <person name="Spatafora J."/>
            <person name="Crous P."/>
            <person name="Grigoriev I."/>
        </authorList>
    </citation>
    <scope>NUCLEOTIDE SEQUENCE</scope>
    <source>
        <strain evidence="10">CBS 279.74</strain>
    </source>
</reference>
<feature type="signal peptide" evidence="8">
    <location>
        <begin position="1"/>
        <end position="26"/>
    </location>
</feature>
<dbReference type="Pfam" id="PF11790">
    <property type="entry name" value="Glyco_hydro_cc"/>
    <property type="match status" value="3"/>
</dbReference>
<dbReference type="Pfam" id="PF14558">
    <property type="entry name" value="TRP_N"/>
    <property type="match status" value="1"/>
</dbReference>
<dbReference type="AlphaFoldDB" id="A0A6G1KG27"/>
<evidence type="ECO:0000256" key="7">
    <source>
        <dbReference type="SAM" id="Phobius"/>
    </source>
</evidence>
<dbReference type="InterPro" id="IPR040241">
    <property type="entry name" value="TRP_Flc/Pkd2-like"/>
</dbReference>
<evidence type="ECO:0000256" key="5">
    <source>
        <dbReference type="ARBA" id="ARBA00022989"/>
    </source>
</evidence>
<organism evidence="10 11">
    <name type="scientific">Pleomassaria siparia CBS 279.74</name>
    <dbReference type="NCBI Taxonomy" id="1314801"/>
    <lineage>
        <taxon>Eukaryota</taxon>
        <taxon>Fungi</taxon>
        <taxon>Dikarya</taxon>
        <taxon>Ascomycota</taxon>
        <taxon>Pezizomycotina</taxon>
        <taxon>Dothideomycetes</taxon>
        <taxon>Pleosporomycetidae</taxon>
        <taxon>Pleosporales</taxon>
        <taxon>Pleomassariaceae</taxon>
        <taxon>Pleomassaria</taxon>
    </lineage>
</organism>
<name>A0A6G1KG27_9PLEO</name>
<keyword evidence="5 7" id="KW-1133">Transmembrane helix</keyword>
<evidence type="ECO:0000256" key="6">
    <source>
        <dbReference type="ARBA" id="ARBA00023136"/>
    </source>
</evidence>
<feature type="transmembrane region" description="Helical" evidence="7">
    <location>
        <begin position="572"/>
        <end position="601"/>
    </location>
</feature>
<dbReference type="GO" id="GO:0016020">
    <property type="term" value="C:membrane"/>
    <property type="evidence" value="ECO:0007669"/>
    <property type="project" value="UniProtKB-SubCell"/>
</dbReference>
<gene>
    <name evidence="10" type="ORF">K504DRAFT_475544</name>
</gene>
<dbReference type="Proteomes" id="UP000799428">
    <property type="component" value="Unassembled WGS sequence"/>
</dbReference>
<dbReference type="SUPFAM" id="SSF51445">
    <property type="entry name" value="(Trans)glycosidases"/>
    <property type="match status" value="1"/>
</dbReference>
<proteinExistence type="inferred from homology"/>
<dbReference type="SMART" id="SM01320">
    <property type="entry name" value="TRP_N"/>
    <property type="match status" value="1"/>
</dbReference>
<evidence type="ECO:0000256" key="8">
    <source>
        <dbReference type="SAM" id="SignalP"/>
    </source>
</evidence>
<feature type="transmembrane region" description="Helical" evidence="7">
    <location>
        <begin position="974"/>
        <end position="991"/>
    </location>
</feature>
<keyword evidence="10" id="KW-0378">Hydrolase</keyword>
<dbReference type="GO" id="GO:0009272">
    <property type="term" value="P:fungal-type cell wall biogenesis"/>
    <property type="evidence" value="ECO:0007669"/>
    <property type="project" value="TreeGrafter"/>
</dbReference>
<feature type="transmembrane region" description="Helical" evidence="7">
    <location>
        <begin position="422"/>
        <end position="444"/>
    </location>
</feature>
<evidence type="ECO:0000259" key="9">
    <source>
        <dbReference type="SMART" id="SM01320"/>
    </source>
</evidence>
<feature type="transmembrane region" description="Helical" evidence="7">
    <location>
        <begin position="541"/>
        <end position="560"/>
    </location>
</feature>
<dbReference type="OrthoDB" id="2115177at2759"/>
<evidence type="ECO:0000256" key="1">
    <source>
        <dbReference type="ARBA" id="ARBA00004141"/>
    </source>
</evidence>
<keyword evidence="4 8" id="KW-0732">Signal</keyword>
<evidence type="ECO:0000256" key="2">
    <source>
        <dbReference type="ARBA" id="ARBA00010642"/>
    </source>
</evidence>
<feature type="transmembrane region" description="Helical" evidence="7">
    <location>
        <begin position="390"/>
        <end position="416"/>
    </location>
</feature>
<dbReference type="PANTHER" id="PTHR31145:SF5">
    <property type="entry name" value="DUF907 DOMAIN PROTEIN (AFU_ORTHOLOGUE AFUA_2G06100)"/>
    <property type="match status" value="1"/>
</dbReference>
<dbReference type="GO" id="GO:0016787">
    <property type="term" value="F:hydrolase activity"/>
    <property type="evidence" value="ECO:0007669"/>
    <property type="project" value="UniProtKB-KW"/>
</dbReference>
<keyword evidence="3 7" id="KW-0812">Transmembrane</keyword>
<sequence length="992" mass="108556">MRVHNTYSAMLAPFILLASAPLGALASDILKTNGYSSCQDNSDITVNKLDLEFDKDSKKITFDVSGSSQKSQKVMATLVVNAYGKEVYKNSFNPCDSATKMDELCPVPSGTFAAKGVQSIPDSYISAIPAIAFNVPDLDSQATMQLTAVDGGAQLACITSTVGNGKTLAVAGVSYVAAGIAGAALAVSGLSALASAGTTGAAASSPTFGEVIGWFQSMALNGMMSVQYPSVYQSFSKNFAFSTGLVYWEDMQVSIDGFRAKTNGNLTEDSVAYLKNATLIHTDQNMNYTKRSLDTMLWARDGLETQVSSNTTTSASSEDTTFMHQVKGIQGYVEELSIPDGNTFMTVLIIFAIVVAAITVGILLFKVILESWALCGNFPKRLTNFRKRYWWTLAKTITNLVLLLYGIWTLYCVYQFKSSDSWAAMTLAGVTLALFTGLLAFFSWKIWSIAQKFKNMEGDSSALYEDKEVWRKYSMFYENYKKSYWWIFIPIIVYTFARGCVIAGASDNGLVQVSGQLIVESLLLILLLWVRPFSMKSGNWINMLIQIVRVLSVVCILVFVEELGVAQTTKTVTGLILVVMQAVLTALLAILIVVNAIVICCRDNPHRKKRKEAEKARDLDNLTPLDARNSLLMDPQEYKRSSMPVPFTNRSAGYDPVPLTEQQHDGRAPLLTNAASIGALSHTPSDDHGRTALLTLATATVSSKRGLCHVPSKNHPTDDNIWSRSSDLTWYYNYQSTPSSAYLNTPSLQFVPMLWGSAPSSPSFLDSVTSLMDAGTNITYVLGFNEPDGTTSTGGSNIPANDAAKIWKEQIEPLKEKGLISTYNSPVHWYGDFEGLASHVGQVMGTYPNWTIWVTEWALPNQKLTDTQAMYNTTAEWFDRIEYVVPLPISLPPYTHQGPILIAQRMRDPWQMLTRVCRNITHYSYFGAFRSDVSNVGPNAAMLTQKGQLTDIGSWYLGGSATNSIPKGGAGRTVGSFAGWMLLVGVVGVWGV</sequence>
<dbReference type="InterPro" id="IPR024655">
    <property type="entry name" value="Asl1_glyco_hydro_catalytic"/>
</dbReference>
<dbReference type="InterPro" id="IPR010308">
    <property type="entry name" value="TRP_C"/>
</dbReference>
<dbReference type="PANTHER" id="PTHR31145">
    <property type="entry name" value="INTEGRAL MEMBRANE PROTEIN (AFU_ORTHOLOGUE AFUA_7G01610)"/>
    <property type="match status" value="1"/>
</dbReference>
<dbReference type="Pfam" id="PF06011">
    <property type="entry name" value="TRP"/>
    <property type="match status" value="1"/>
</dbReference>
<dbReference type="GO" id="GO:0055085">
    <property type="term" value="P:transmembrane transport"/>
    <property type="evidence" value="ECO:0007669"/>
    <property type="project" value="TreeGrafter"/>
</dbReference>
<feature type="chain" id="PRO_5026035740" evidence="8">
    <location>
        <begin position="27"/>
        <end position="992"/>
    </location>
</feature>
<accession>A0A6G1KG27</accession>
<feature type="transmembrane region" description="Helical" evidence="7">
    <location>
        <begin position="510"/>
        <end position="529"/>
    </location>
</feature>
<evidence type="ECO:0000256" key="3">
    <source>
        <dbReference type="ARBA" id="ARBA00022692"/>
    </source>
</evidence>